<reference evidence="1 2" key="1">
    <citation type="submission" date="2016-07" db="EMBL/GenBank/DDBJ databases">
        <title>Bacillus oceanisediminis whole genome.</title>
        <authorList>
            <person name="Pal Y."/>
            <person name="Verma A."/>
            <person name="Mual P."/>
            <person name="Srinivasan K."/>
        </authorList>
    </citation>
    <scope>NUCLEOTIDE SEQUENCE [LARGE SCALE GENOMIC DNA]</scope>
    <source>
        <strain evidence="1 2">Bhandara28</strain>
    </source>
</reference>
<dbReference type="Proteomes" id="UP000180194">
    <property type="component" value="Unassembled WGS sequence"/>
</dbReference>
<evidence type="ECO:0000313" key="2">
    <source>
        <dbReference type="Proteomes" id="UP000180194"/>
    </source>
</evidence>
<comment type="caution">
    <text evidence="1">The sequence shown here is derived from an EMBL/GenBank/DDBJ whole genome shotgun (WGS) entry which is preliminary data.</text>
</comment>
<keyword evidence="2" id="KW-1185">Reference proteome</keyword>
<accession>A0ABX3CKJ6</accession>
<protein>
    <submittedName>
        <fullName evidence="1">Uncharacterized protein</fullName>
    </submittedName>
</protein>
<dbReference type="EMBL" id="MBRJ01000059">
    <property type="protein sequence ID" value="OHX41332.1"/>
    <property type="molecule type" value="Genomic_DNA"/>
</dbReference>
<organism evidence="1 2">
    <name type="scientific">Cytobacillus oceanisediminis</name>
    <dbReference type="NCBI Taxonomy" id="665099"/>
    <lineage>
        <taxon>Bacteria</taxon>
        <taxon>Bacillati</taxon>
        <taxon>Bacillota</taxon>
        <taxon>Bacilli</taxon>
        <taxon>Bacillales</taxon>
        <taxon>Bacillaceae</taxon>
        <taxon>Cytobacillus</taxon>
    </lineage>
</organism>
<name>A0ABX3CKJ6_9BACI</name>
<dbReference type="RefSeq" id="WP_071159800.1">
    <property type="nucleotide sequence ID" value="NZ_MBRJ01000059.1"/>
</dbReference>
<evidence type="ECO:0000313" key="1">
    <source>
        <dbReference type="EMBL" id="OHX41332.1"/>
    </source>
</evidence>
<gene>
    <name evidence="1" type="ORF">BBV17_28450</name>
</gene>
<sequence length="140" mass="16717">MSLNTKIIGQVLTFNNQYEPYRVFIKINSNDEKFLEKLMKVSGNYAIFIKENHVIKRFLNFSRYKVKLVDYHSAKLHSVDPLFEYTHLFKIELSQEESTSDVIIRSFKSPDDAHFIKEKIIAILQKFVENQKQIFEEMNY</sequence>
<proteinExistence type="predicted"/>